<reference evidence="2 3" key="1">
    <citation type="submission" date="2018-08" db="EMBL/GenBank/DDBJ databases">
        <title>A genome reference for cultivated species of the human gut microbiota.</title>
        <authorList>
            <person name="Zou Y."/>
            <person name="Xue W."/>
            <person name="Luo G."/>
        </authorList>
    </citation>
    <scope>NUCLEOTIDE SEQUENCE [LARGE SCALE GENOMIC DNA]</scope>
    <source>
        <strain evidence="2 3">AM42-38</strain>
    </source>
</reference>
<organism evidence="2 3">
    <name type="scientific">Phocaeicola coprophilus</name>
    <dbReference type="NCBI Taxonomy" id="387090"/>
    <lineage>
        <taxon>Bacteria</taxon>
        <taxon>Pseudomonadati</taxon>
        <taxon>Bacteroidota</taxon>
        <taxon>Bacteroidia</taxon>
        <taxon>Bacteroidales</taxon>
        <taxon>Bacteroidaceae</taxon>
        <taxon>Phocaeicola</taxon>
    </lineage>
</organism>
<gene>
    <name evidence="2" type="ORF">DW921_14450</name>
</gene>
<feature type="signal peptide" evidence="1">
    <location>
        <begin position="1"/>
        <end position="21"/>
    </location>
</feature>
<dbReference type="SUPFAM" id="SSF47781">
    <property type="entry name" value="RuvA domain 2-like"/>
    <property type="match status" value="1"/>
</dbReference>
<sequence length="681" mass="79960">MMLKKYVLACLLACCIVNISAQSDWVEWEENTLEVEDLTYWQEKYEELSELAEHPFNINTITKEQLEQLPFLSDKLIENILYYLYKYGPMVSKNELLGIEGMDWQTRHFLKDFIYIGPADNKKDKFSINHMLKYNKQELITRLDIPLNVKAGYAEYSPEILKEKPNKKYQGNALYHNLRYRFQYRNQVFAGLTAEKDAGEPFFTKYNRKGYDSYTGYLFLQNLGRLKTLALGHYRASFGYGLVMNMGFSMGKSMTLSSMNRKGKGFIKHTSVDEGSYLQGVGATYTLGKRWDLSACYSFREMDGNVEDQFIKSLKTDGYHRLTKDLEKKNSFNNHLIGCNLSYNGKYVEYGLTAVYNHFNKMLNPDYRDYNRYYPRGKNFYNAGVHYKVYMKRFIFSGETAIDKQGAVSTLNMLTYSPDVNTTFTFINRYYDKRYQSLYASSFSENSRLQNEAGIYIGLESSLFSPLKILCYGDFFYFPWKRYQVDRRRTTGVEGVCQLGYSHNNSLSMLVKYSYKHYAKNYTSSNEQKYVLPYIRQRLHYQLSYVPIENTLLKTTVEYIRAGFWKQRMGQGVLVGETLKGELPAFPIQASLAAAWFYTDNYDSRVYFYEPSVLYAFSMFSFYGKGTRLAVNLKYTYHRWLTIQAKWGWTHYMDRNRISSGTEEIMGSNKADLQFQVRVKW</sequence>
<dbReference type="AlphaFoldDB" id="A0A413SVJ6"/>
<evidence type="ECO:0000256" key="1">
    <source>
        <dbReference type="SAM" id="SignalP"/>
    </source>
</evidence>
<proteinExistence type="predicted"/>
<dbReference type="EMBL" id="QSFT01000049">
    <property type="protein sequence ID" value="RHA73023.1"/>
    <property type="molecule type" value="Genomic_DNA"/>
</dbReference>
<comment type="caution">
    <text evidence="2">The sequence shown here is derived from an EMBL/GenBank/DDBJ whole genome shotgun (WGS) entry which is preliminary data.</text>
</comment>
<evidence type="ECO:0000313" key="3">
    <source>
        <dbReference type="Proteomes" id="UP000283855"/>
    </source>
</evidence>
<evidence type="ECO:0000313" key="2">
    <source>
        <dbReference type="EMBL" id="RHA73023.1"/>
    </source>
</evidence>
<keyword evidence="1" id="KW-0732">Signal</keyword>
<accession>A0A413SVJ6</accession>
<name>A0A413SVJ6_9BACT</name>
<protein>
    <submittedName>
        <fullName evidence="2">Helix-hairpin-helix domain-containing protein</fullName>
    </submittedName>
</protein>
<dbReference type="Proteomes" id="UP000283855">
    <property type="component" value="Unassembled WGS sequence"/>
</dbReference>
<feature type="chain" id="PRO_5018989636" evidence="1">
    <location>
        <begin position="22"/>
        <end position="681"/>
    </location>
</feature>
<dbReference type="InterPro" id="IPR010994">
    <property type="entry name" value="RuvA_2-like"/>
</dbReference>
<dbReference type="RefSeq" id="WP_118401012.1">
    <property type="nucleotide sequence ID" value="NZ_CABJGD010000049.1"/>
</dbReference>